<protein>
    <submittedName>
        <fullName evidence="2">HET-domain-containing protein</fullName>
    </submittedName>
</protein>
<organism evidence="2 3">
    <name type="scientific">Hyaloscypha bicolor E</name>
    <dbReference type="NCBI Taxonomy" id="1095630"/>
    <lineage>
        <taxon>Eukaryota</taxon>
        <taxon>Fungi</taxon>
        <taxon>Dikarya</taxon>
        <taxon>Ascomycota</taxon>
        <taxon>Pezizomycotina</taxon>
        <taxon>Leotiomycetes</taxon>
        <taxon>Helotiales</taxon>
        <taxon>Hyaloscyphaceae</taxon>
        <taxon>Hyaloscypha</taxon>
        <taxon>Hyaloscypha bicolor</taxon>
    </lineage>
</organism>
<accession>A0A2J6SPC8</accession>
<reference evidence="2 3" key="1">
    <citation type="submission" date="2016-04" db="EMBL/GenBank/DDBJ databases">
        <title>A degradative enzymes factory behind the ericoid mycorrhizal symbiosis.</title>
        <authorList>
            <consortium name="DOE Joint Genome Institute"/>
            <person name="Martino E."/>
            <person name="Morin E."/>
            <person name="Grelet G."/>
            <person name="Kuo A."/>
            <person name="Kohler A."/>
            <person name="Daghino S."/>
            <person name="Barry K."/>
            <person name="Choi C."/>
            <person name="Cichocki N."/>
            <person name="Clum A."/>
            <person name="Copeland A."/>
            <person name="Hainaut M."/>
            <person name="Haridas S."/>
            <person name="Labutti K."/>
            <person name="Lindquist E."/>
            <person name="Lipzen A."/>
            <person name="Khouja H.-R."/>
            <person name="Murat C."/>
            <person name="Ohm R."/>
            <person name="Olson A."/>
            <person name="Spatafora J."/>
            <person name="Veneault-Fourrey C."/>
            <person name="Henrissat B."/>
            <person name="Grigoriev I."/>
            <person name="Martin F."/>
            <person name="Perotto S."/>
        </authorList>
    </citation>
    <scope>NUCLEOTIDE SEQUENCE [LARGE SCALE GENOMIC DNA]</scope>
    <source>
        <strain evidence="2 3">E</strain>
    </source>
</reference>
<evidence type="ECO:0000259" key="1">
    <source>
        <dbReference type="Pfam" id="PF06985"/>
    </source>
</evidence>
<dbReference type="PANTHER" id="PTHR33112:SF1">
    <property type="entry name" value="HETEROKARYON INCOMPATIBILITY DOMAIN-CONTAINING PROTEIN"/>
    <property type="match status" value="1"/>
</dbReference>
<dbReference type="EMBL" id="KZ613898">
    <property type="protein sequence ID" value="PMD52627.1"/>
    <property type="molecule type" value="Genomic_DNA"/>
</dbReference>
<sequence>MGLWGRVVPKTVEFSLLGDWLNICRRHHTEPCDDSKQQRSLTKLNGFQLVDCERQMVVPATGTVKYSALSYVWGSPKSLDSKPNAENWPRVVRDAVLVTKTLGLGYLWVDKHCINQEDSKHKDEQIAMMDQIYERANVTIIAAAGQDAHAGLPGVGTQLLVSTMQHPRRSIMQSTWFTRGWTYQEAILSKRRLFFTEEQVYFESLQSSRLIQTF</sequence>
<dbReference type="InParanoid" id="A0A2J6SPC8"/>
<dbReference type="Proteomes" id="UP000235371">
    <property type="component" value="Unassembled WGS sequence"/>
</dbReference>
<keyword evidence="3" id="KW-1185">Reference proteome</keyword>
<dbReference type="Pfam" id="PF06985">
    <property type="entry name" value="HET"/>
    <property type="match status" value="1"/>
</dbReference>
<gene>
    <name evidence="2" type="ORF">K444DRAFT_647166</name>
</gene>
<proteinExistence type="predicted"/>
<evidence type="ECO:0000313" key="2">
    <source>
        <dbReference type="EMBL" id="PMD52627.1"/>
    </source>
</evidence>
<feature type="domain" description="Heterokaryon incompatibility" evidence="1">
    <location>
        <begin position="66"/>
        <end position="155"/>
    </location>
</feature>
<dbReference type="InterPro" id="IPR010730">
    <property type="entry name" value="HET"/>
</dbReference>
<name>A0A2J6SPC8_9HELO</name>
<dbReference type="STRING" id="1095630.A0A2J6SPC8"/>
<evidence type="ECO:0000313" key="3">
    <source>
        <dbReference type="Proteomes" id="UP000235371"/>
    </source>
</evidence>
<dbReference type="PANTHER" id="PTHR33112">
    <property type="entry name" value="DOMAIN PROTEIN, PUTATIVE-RELATED"/>
    <property type="match status" value="1"/>
</dbReference>
<dbReference type="GeneID" id="36593376"/>
<dbReference type="RefSeq" id="XP_024729531.1">
    <property type="nucleotide sequence ID" value="XM_024885299.1"/>
</dbReference>
<dbReference type="OrthoDB" id="5428863at2759"/>
<dbReference type="AlphaFoldDB" id="A0A2J6SPC8"/>